<evidence type="ECO:0000313" key="1">
    <source>
        <dbReference type="EMBL" id="RLQ97519.1"/>
    </source>
</evidence>
<gene>
    <name evidence="1" type="ORF">D9X91_02790</name>
</gene>
<dbReference type="PANTHER" id="PTHR41263:SF1">
    <property type="entry name" value="ASPARTYL-PHOSPHATE PHOSPHATASE YISI"/>
    <property type="match status" value="1"/>
</dbReference>
<dbReference type="InterPro" id="IPR018540">
    <property type="entry name" value="Spo0E-like"/>
</dbReference>
<dbReference type="GO" id="GO:0043937">
    <property type="term" value="P:regulation of sporulation"/>
    <property type="evidence" value="ECO:0007669"/>
    <property type="project" value="InterPro"/>
</dbReference>
<sequence>MIKGNYDFYLVEIQRKREEMIHLGLHLGLNNKQTIACSQELDALLNEYERCLQSSIEKPSFPMKKSMCLTLDRRSSMSIFLNKKTKLSPQK</sequence>
<accession>A0A3L7K5F9</accession>
<reference evidence="1 2" key="1">
    <citation type="submission" date="2018-10" db="EMBL/GenBank/DDBJ databases">
        <title>Falsibacillus sp. genome draft.</title>
        <authorList>
            <person name="Shi S."/>
        </authorList>
    </citation>
    <scope>NUCLEOTIDE SEQUENCE [LARGE SCALE GENOMIC DNA]</scope>
    <source>
        <strain evidence="1 2">GY 10110</strain>
    </source>
</reference>
<dbReference type="SUPFAM" id="SSF140500">
    <property type="entry name" value="BAS1536-like"/>
    <property type="match status" value="1"/>
</dbReference>
<proteinExistence type="predicted"/>
<name>A0A3L7K5F9_9BACI</name>
<comment type="caution">
    <text evidence="1">The sequence shown here is derived from an EMBL/GenBank/DDBJ whole genome shotgun (WGS) entry which is preliminary data.</text>
</comment>
<dbReference type="OrthoDB" id="2973153at2"/>
<evidence type="ECO:0000313" key="2">
    <source>
        <dbReference type="Proteomes" id="UP000276770"/>
    </source>
</evidence>
<dbReference type="EMBL" id="RCVZ01000002">
    <property type="protein sequence ID" value="RLQ97519.1"/>
    <property type="molecule type" value="Genomic_DNA"/>
</dbReference>
<dbReference type="Pfam" id="PF09388">
    <property type="entry name" value="SpoOE-like"/>
    <property type="match status" value="1"/>
</dbReference>
<dbReference type="InterPro" id="IPR037208">
    <property type="entry name" value="Spo0E-like_sf"/>
</dbReference>
<dbReference type="InterPro" id="IPR053028">
    <property type="entry name" value="Spo0E-like_phosphatase"/>
</dbReference>
<dbReference type="RefSeq" id="WP_121679468.1">
    <property type="nucleotide sequence ID" value="NZ_RCVZ01000002.1"/>
</dbReference>
<dbReference type="Gene3D" id="4.10.280.10">
    <property type="entry name" value="Helix-loop-helix DNA-binding domain"/>
    <property type="match status" value="1"/>
</dbReference>
<protein>
    <submittedName>
        <fullName evidence="1">Aspartyl-phosphate phosphatase Spo0E family protein</fullName>
    </submittedName>
</protein>
<dbReference type="AlphaFoldDB" id="A0A3L7K5F9"/>
<dbReference type="Proteomes" id="UP000276770">
    <property type="component" value="Unassembled WGS sequence"/>
</dbReference>
<keyword evidence="2" id="KW-1185">Reference proteome</keyword>
<dbReference type="InterPro" id="IPR036638">
    <property type="entry name" value="HLH_DNA-bd_sf"/>
</dbReference>
<dbReference type="GO" id="GO:0046983">
    <property type="term" value="F:protein dimerization activity"/>
    <property type="evidence" value="ECO:0007669"/>
    <property type="project" value="InterPro"/>
</dbReference>
<organism evidence="1 2">
    <name type="scientific">Falsibacillus albus</name>
    <dbReference type="NCBI Taxonomy" id="2478915"/>
    <lineage>
        <taxon>Bacteria</taxon>
        <taxon>Bacillati</taxon>
        <taxon>Bacillota</taxon>
        <taxon>Bacilli</taxon>
        <taxon>Bacillales</taxon>
        <taxon>Bacillaceae</taxon>
        <taxon>Falsibacillus</taxon>
    </lineage>
</organism>
<dbReference type="PANTHER" id="PTHR41263">
    <property type="entry name" value="ASPARTYL-PHOSPHATE PHOSPHATASE YISI"/>
    <property type="match status" value="1"/>
</dbReference>